<dbReference type="AlphaFoldDB" id="A0AAD3D947"/>
<evidence type="ECO:0000256" key="1">
    <source>
        <dbReference type="SAM" id="MobiDB-lite"/>
    </source>
</evidence>
<name>A0AAD3D947_9STRA</name>
<dbReference type="Proteomes" id="UP001054902">
    <property type="component" value="Unassembled WGS sequence"/>
</dbReference>
<accession>A0AAD3D947</accession>
<feature type="compositionally biased region" description="Polar residues" evidence="1">
    <location>
        <begin position="243"/>
        <end position="264"/>
    </location>
</feature>
<comment type="caution">
    <text evidence="3">The sequence shown here is derived from an EMBL/GenBank/DDBJ whole genome shotgun (WGS) entry which is preliminary data.</text>
</comment>
<protein>
    <submittedName>
        <fullName evidence="3">Uncharacterized protein</fullName>
    </submittedName>
</protein>
<feature type="compositionally biased region" description="Basic and acidic residues" evidence="1">
    <location>
        <begin position="185"/>
        <end position="194"/>
    </location>
</feature>
<feature type="compositionally biased region" description="Low complexity" evidence="1">
    <location>
        <begin position="270"/>
        <end position="290"/>
    </location>
</feature>
<proteinExistence type="predicted"/>
<keyword evidence="2" id="KW-0732">Signal</keyword>
<keyword evidence="4" id="KW-1185">Reference proteome</keyword>
<evidence type="ECO:0000313" key="4">
    <source>
        <dbReference type="Proteomes" id="UP001054902"/>
    </source>
</evidence>
<feature type="compositionally biased region" description="Basic and acidic residues" evidence="1">
    <location>
        <begin position="222"/>
        <end position="236"/>
    </location>
</feature>
<sequence>MRNGIHLLQLYILCYGIVHRANGHRHDTPIASKTKKQVYRRNEATNSNVQLRHKSPLVRRHPYSGNKLKKEGQRVRRRGLEEDYYYIEYYYDYDYDYEYYMKDDEPSESDETETQSQTSTEVIDTSLDEIPRPLVEETSDESQPEIEERTSIEGGEENDFYYVQTNTYYYEGENGEEMANEITTRHYPGDKDWHPLPPAPAPRPSSKMGKKCKYGYSRKKSKDGYSKNSKSDKYNEYDESCAPSISPSPTMSNKPSRSPSYTTSKKTHSPHVSPSTPTRSPTRSPSIKPTEACEFLDCDRDRDSIPVVNRKRQNPIAPVPVVVTTVTSPTVSPVTCIEGLNCDRDT</sequence>
<feature type="compositionally biased region" description="Basic residues" evidence="1">
    <location>
        <begin position="208"/>
        <end position="221"/>
    </location>
</feature>
<organism evidence="3 4">
    <name type="scientific">Chaetoceros tenuissimus</name>
    <dbReference type="NCBI Taxonomy" id="426638"/>
    <lineage>
        <taxon>Eukaryota</taxon>
        <taxon>Sar</taxon>
        <taxon>Stramenopiles</taxon>
        <taxon>Ochrophyta</taxon>
        <taxon>Bacillariophyta</taxon>
        <taxon>Coscinodiscophyceae</taxon>
        <taxon>Chaetocerotophycidae</taxon>
        <taxon>Chaetocerotales</taxon>
        <taxon>Chaetocerotaceae</taxon>
        <taxon>Chaetoceros</taxon>
    </lineage>
</organism>
<feature type="chain" id="PRO_5042129099" evidence="2">
    <location>
        <begin position="24"/>
        <end position="346"/>
    </location>
</feature>
<feature type="signal peptide" evidence="2">
    <location>
        <begin position="1"/>
        <end position="23"/>
    </location>
</feature>
<evidence type="ECO:0000256" key="2">
    <source>
        <dbReference type="SAM" id="SignalP"/>
    </source>
</evidence>
<reference evidence="3 4" key="1">
    <citation type="journal article" date="2021" name="Sci. Rep.">
        <title>The genome of the diatom Chaetoceros tenuissimus carries an ancient integrated fragment of an extant virus.</title>
        <authorList>
            <person name="Hongo Y."/>
            <person name="Kimura K."/>
            <person name="Takaki Y."/>
            <person name="Yoshida Y."/>
            <person name="Baba S."/>
            <person name="Kobayashi G."/>
            <person name="Nagasaki K."/>
            <person name="Hano T."/>
            <person name="Tomaru Y."/>
        </authorList>
    </citation>
    <scope>NUCLEOTIDE SEQUENCE [LARGE SCALE GENOMIC DNA]</scope>
    <source>
        <strain evidence="3 4">NIES-3715</strain>
    </source>
</reference>
<evidence type="ECO:0000313" key="3">
    <source>
        <dbReference type="EMBL" id="GFH58304.1"/>
    </source>
</evidence>
<feature type="region of interest" description="Disordered" evidence="1">
    <location>
        <begin position="135"/>
        <end position="155"/>
    </location>
</feature>
<dbReference type="EMBL" id="BLLK01000062">
    <property type="protein sequence ID" value="GFH58304.1"/>
    <property type="molecule type" value="Genomic_DNA"/>
</dbReference>
<feature type="region of interest" description="Disordered" evidence="1">
    <location>
        <begin position="185"/>
        <end position="293"/>
    </location>
</feature>
<gene>
    <name evidence="3" type="ORF">CTEN210_14780</name>
</gene>